<comment type="similarity">
    <text evidence="2 6">Belongs to the C1D family.</text>
</comment>
<proteinExistence type="inferred from homology"/>
<evidence type="ECO:0000313" key="9">
    <source>
        <dbReference type="Proteomes" id="UP000583929"/>
    </source>
</evidence>
<keyword evidence="5 6" id="KW-0539">Nucleus</keyword>
<organism evidence="8 9">
    <name type="scientific">Cannabis sativa</name>
    <name type="common">Hemp</name>
    <name type="synonym">Marijuana</name>
    <dbReference type="NCBI Taxonomy" id="3483"/>
    <lineage>
        <taxon>Eukaryota</taxon>
        <taxon>Viridiplantae</taxon>
        <taxon>Streptophyta</taxon>
        <taxon>Embryophyta</taxon>
        <taxon>Tracheophyta</taxon>
        <taxon>Spermatophyta</taxon>
        <taxon>Magnoliopsida</taxon>
        <taxon>eudicotyledons</taxon>
        <taxon>Gunneridae</taxon>
        <taxon>Pentapetalae</taxon>
        <taxon>rosids</taxon>
        <taxon>fabids</taxon>
        <taxon>Rosales</taxon>
        <taxon>Cannabaceae</taxon>
        <taxon>Cannabis</taxon>
    </lineage>
</organism>
<name>A0A7J6GSQ9_CANSA</name>
<accession>A0A7J6GSQ9</accession>
<dbReference type="GO" id="GO:0005730">
    <property type="term" value="C:nucleolus"/>
    <property type="evidence" value="ECO:0007669"/>
    <property type="project" value="UniProtKB-SubCell"/>
</dbReference>
<dbReference type="InterPro" id="IPR007146">
    <property type="entry name" value="Sas10/Utp3/C1D"/>
</dbReference>
<evidence type="ECO:0000256" key="6">
    <source>
        <dbReference type="RuleBase" id="RU368003"/>
    </source>
</evidence>
<dbReference type="PANTHER" id="PTHR15341">
    <property type="entry name" value="SUN-COR STEROID HORMONE RECEPTOR CO-REPRESSOR"/>
    <property type="match status" value="1"/>
</dbReference>
<evidence type="ECO:0000313" key="8">
    <source>
        <dbReference type="EMBL" id="KAF4385973.1"/>
    </source>
</evidence>
<reference evidence="8 9" key="1">
    <citation type="journal article" date="2020" name="bioRxiv">
        <title>Sequence and annotation of 42 cannabis genomes reveals extensive copy number variation in cannabinoid synthesis and pathogen resistance genes.</title>
        <authorList>
            <person name="Mckernan K.J."/>
            <person name="Helbert Y."/>
            <person name="Kane L.T."/>
            <person name="Ebling H."/>
            <person name="Zhang L."/>
            <person name="Liu B."/>
            <person name="Eaton Z."/>
            <person name="Mclaughlin S."/>
            <person name="Kingan S."/>
            <person name="Baybayan P."/>
            <person name="Concepcion G."/>
            <person name="Jordan M."/>
            <person name="Riva A."/>
            <person name="Barbazuk W."/>
            <person name="Harkins T."/>
        </authorList>
    </citation>
    <scope>NUCLEOTIDE SEQUENCE [LARGE SCALE GENOMIC DNA]</scope>
    <source>
        <strain evidence="9">cv. Jamaican Lion 4</strain>
        <tissue evidence="8">Leaf</tissue>
    </source>
</reference>
<sequence>MEEQLTTSEISAVPHSVTESAKRSLTHLEAVQTNFFDFLSLSSDPDVLSQMPPLQRAHALLLLAKTITTLFTLKLRCNGVDPDEHQVKSEVERLSLYQNKLERFVGMSKAPIRPSTSLNFEAATRFIQHSLPDLSQEQKRSMIAIGKEKKKNKNKRKFESSEKRSVKTAAKEFLEKAALELLGSDNEGKIKGPLQLKKGSEDEDNSD</sequence>
<keyword evidence="4 6" id="KW-0694">RNA-binding</keyword>
<protein>
    <recommendedName>
        <fullName evidence="6">Nuclear nucleic acid-binding protein C1D</fullName>
    </recommendedName>
</protein>
<dbReference type="GO" id="GO:0000178">
    <property type="term" value="C:exosome (RNase complex)"/>
    <property type="evidence" value="ECO:0007669"/>
    <property type="project" value="TreeGrafter"/>
</dbReference>
<comment type="caution">
    <text evidence="8">The sequence shown here is derived from an EMBL/GenBank/DDBJ whole genome shotgun (WGS) entry which is preliminary data.</text>
</comment>
<evidence type="ECO:0000256" key="2">
    <source>
        <dbReference type="ARBA" id="ARBA00009154"/>
    </source>
</evidence>
<dbReference type="PANTHER" id="PTHR15341:SF3">
    <property type="entry name" value="NUCLEAR NUCLEIC ACID-BINDING PROTEIN C1D"/>
    <property type="match status" value="1"/>
</dbReference>
<dbReference type="OrthoDB" id="1421013at2759"/>
<keyword evidence="6" id="KW-0963">Cytoplasm</keyword>
<comment type="subcellular location">
    <subcellularLocation>
        <location evidence="6">Cytoplasm</location>
    </subcellularLocation>
    <subcellularLocation>
        <location evidence="6">Nucleus</location>
        <location evidence="6">Nucleolus</location>
    </subcellularLocation>
    <subcellularLocation>
        <location evidence="1 6">Nucleus</location>
    </subcellularLocation>
</comment>
<evidence type="ECO:0000256" key="1">
    <source>
        <dbReference type="ARBA" id="ARBA00004123"/>
    </source>
</evidence>
<evidence type="ECO:0000256" key="5">
    <source>
        <dbReference type="ARBA" id="ARBA00023242"/>
    </source>
</evidence>
<evidence type="ECO:0000256" key="7">
    <source>
        <dbReference type="SAM" id="MobiDB-lite"/>
    </source>
</evidence>
<dbReference type="GO" id="GO:0000460">
    <property type="term" value="P:maturation of 5.8S rRNA"/>
    <property type="evidence" value="ECO:0007669"/>
    <property type="project" value="TreeGrafter"/>
</dbReference>
<feature type="region of interest" description="Disordered" evidence="7">
    <location>
        <begin position="146"/>
        <end position="167"/>
    </location>
</feature>
<keyword evidence="9" id="KW-1185">Reference proteome</keyword>
<dbReference type="GO" id="GO:0005737">
    <property type="term" value="C:cytoplasm"/>
    <property type="evidence" value="ECO:0007669"/>
    <property type="project" value="UniProtKB-SubCell"/>
</dbReference>
<gene>
    <name evidence="8" type="ORF">G4B88_031108</name>
</gene>
<evidence type="ECO:0000256" key="3">
    <source>
        <dbReference type="ARBA" id="ARBA00022552"/>
    </source>
</evidence>
<comment type="function">
    <text evidence="6">Plays a role in the recruitment of the exosome to pre-rRNA to mediate the 3'-5' end processing of the 5.8S rRNA.</text>
</comment>
<dbReference type="Pfam" id="PF04000">
    <property type="entry name" value="Sas10_Utp3"/>
    <property type="match status" value="1"/>
</dbReference>
<dbReference type="Proteomes" id="UP000583929">
    <property type="component" value="Unassembled WGS sequence"/>
</dbReference>
<dbReference type="GO" id="GO:0003723">
    <property type="term" value="F:RNA binding"/>
    <property type="evidence" value="ECO:0007669"/>
    <property type="project" value="UniProtKB-UniRule"/>
</dbReference>
<feature type="compositionally biased region" description="Basic and acidic residues" evidence="7">
    <location>
        <begin position="157"/>
        <end position="167"/>
    </location>
</feature>
<dbReference type="InterPro" id="IPR011082">
    <property type="entry name" value="Exosome-assoc_fac/DNA_repair"/>
</dbReference>
<feature type="region of interest" description="Disordered" evidence="7">
    <location>
        <begin position="186"/>
        <end position="207"/>
    </location>
</feature>
<dbReference type="AlphaFoldDB" id="A0A7J6GSQ9"/>
<comment type="subunit">
    <text evidence="6">Monomer and homodimer.</text>
</comment>
<keyword evidence="6" id="KW-0238">DNA-binding</keyword>
<dbReference type="GO" id="GO:0010468">
    <property type="term" value="P:regulation of gene expression"/>
    <property type="evidence" value="ECO:0007669"/>
    <property type="project" value="TreeGrafter"/>
</dbReference>
<dbReference type="GO" id="GO:0003677">
    <property type="term" value="F:DNA binding"/>
    <property type="evidence" value="ECO:0007669"/>
    <property type="project" value="UniProtKB-KW"/>
</dbReference>
<dbReference type="EMBL" id="JAATIQ010000084">
    <property type="protein sequence ID" value="KAF4385973.1"/>
    <property type="molecule type" value="Genomic_DNA"/>
</dbReference>
<keyword evidence="3 6" id="KW-0698">rRNA processing</keyword>
<evidence type="ECO:0000256" key="4">
    <source>
        <dbReference type="ARBA" id="ARBA00022884"/>
    </source>
</evidence>